<reference evidence="1" key="1">
    <citation type="journal article" date="2014" name="Int. J. Syst. Evol. Microbiol.">
        <title>Complete genome sequence of Corynebacterium casei LMG S-19264T (=DSM 44701T), isolated from a smear-ripened cheese.</title>
        <authorList>
            <consortium name="US DOE Joint Genome Institute (JGI-PGF)"/>
            <person name="Walter F."/>
            <person name="Albersmeier A."/>
            <person name="Kalinowski J."/>
            <person name="Ruckert C."/>
        </authorList>
    </citation>
    <scope>NUCLEOTIDE SEQUENCE</scope>
    <source>
        <strain evidence="1">CGMCC 4.7201</strain>
    </source>
</reference>
<dbReference type="EMBL" id="BMMS01000031">
    <property type="protein sequence ID" value="GGO96977.1"/>
    <property type="molecule type" value="Genomic_DNA"/>
</dbReference>
<dbReference type="AlphaFoldDB" id="A0A917ZWK2"/>
<gene>
    <name evidence="1" type="ORF">GCM10012280_57700</name>
</gene>
<keyword evidence="2" id="KW-1185">Reference proteome</keyword>
<comment type="caution">
    <text evidence="1">The sequence shown here is derived from an EMBL/GenBank/DDBJ whole genome shotgun (WGS) entry which is preliminary data.</text>
</comment>
<sequence>MLTEVAQVVGGEIAQGPPPAAEGVVAVVGNGHAADLVDPSPQLQRLGDERVHGADVGRLVRMLWGLHGLSEISGNATGRHGWDSDDCCTVREHA</sequence>
<evidence type="ECO:0000313" key="2">
    <source>
        <dbReference type="Proteomes" id="UP000641932"/>
    </source>
</evidence>
<name>A0A917ZWK2_9ACTN</name>
<accession>A0A917ZWK2</accession>
<organism evidence="1 2">
    <name type="scientific">Wenjunlia tyrosinilytica</name>
    <dbReference type="NCBI Taxonomy" id="1544741"/>
    <lineage>
        <taxon>Bacteria</taxon>
        <taxon>Bacillati</taxon>
        <taxon>Actinomycetota</taxon>
        <taxon>Actinomycetes</taxon>
        <taxon>Kitasatosporales</taxon>
        <taxon>Streptomycetaceae</taxon>
        <taxon>Wenjunlia</taxon>
    </lineage>
</organism>
<protein>
    <submittedName>
        <fullName evidence="1">Uncharacterized protein</fullName>
    </submittedName>
</protein>
<evidence type="ECO:0000313" key="1">
    <source>
        <dbReference type="EMBL" id="GGO96977.1"/>
    </source>
</evidence>
<proteinExistence type="predicted"/>
<reference evidence="1" key="2">
    <citation type="submission" date="2020-09" db="EMBL/GenBank/DDBJ databases">
        <authorList>
            <person name="Sun Q."/>
            <person name="Zhou Y."/>
        </authorList>
    </citation>
    <scope>NUCLEOTIDE SEQUENCE</scope>
    <source>
        <strain evidence="1">CGMCC 4.7201</strain>
    </source>
</reference>
<dbReference type="Proteomes" id="UP000641932">
    <property type="component" value="Unassembled WGS sequence"/>
</dbReference>